<dbReference type="Proteomes" id="UP001168990">
    <property type="component" value="Unassembled WGS sequence"/>
</dbReference>
<keyword evidence="2" id="KW-1185">Reference proteome</keyword>
<dbReference type="CDD" id="cd22967">
    <property type="entry name" value="DD_AK7"/>
    <property type="match status" value="1"/>
</dbReference>
<accession>A0AA39FH26</accession>
<dbReference type="EMBL" id="JAQQBS010000351">
    <property type="protein sequence ID" value="KAK0169457.1"/>
    <property type="molecule type" value="Genomic_DNA"/>
</dbReference>
<name>A0AA39FH26_9HYME</name>
<evidence type="ECO:0000313" key="1">
    <source>
        <dbReference type="EMBL" id="KAK0169457.1"/>
    </source>
</evidence>
<sequence length="116" mass="13444">MIRPINSEIITANSTSIDDEMDTRVTLAGIDIIREEQLFQKQQEHDKMMTDTANNLEKIFLEEEINLQQLSEPLRLYLVNYIFPTLTQGLIEVARLRPDDPVDFLVSAVFNLIYCL</sequence>
<proteinExistence type="predicted"/>
<dbReference type="Pfam" id="PF05186">
    <property type="entry name" value="Dpy-30"/>
    <property type="match status" value="1"/>
</dbReference>
<protein>
    <submittedName>
        <fullName evidence="1">Uncharacterized protein</fullName>
    </submittedName>
</protein>
<gene>
    <name evidence="1" type="ORF">PV328_012025</name>
</gene>
<comment type="caution">
    <text evidence="1">The sequence shown here is derived from an EMBL/GenBank/DDBJ whole genome shotgun (WGS) entry which is preliminary data.</text>
</comment>
<dbReference type="InterPro" id="IPR047499">
    <property type="entry name" value="DD_AK7"/>
</dbReference>
<reference evidence="1" key="1">
    <citation type="journal article" date="2023" name="bioRxiv">
        <title>Scaffold-level genome assemblies of two parasitoid biocontrol wasps reveal the parthenogenesis mechanism and an associated novel virus.</title>
        <authorList>
            <person name="Inwood S."/>
            <person name="Skelly J."/>
            <person name="Guhlin J."/>
            <person name="Harrop T."/>
            <person name="Goldson S."/>
            <person name="Dearden P."/>
        </authorList>
    </citation>
    <scope>NUCLEOTIDE SEQUENCE</scope>
    <source>
        <strain evidence="1">Irish</strain>
        <tissue evidence="1">Whole body</tissue>
    </source>
</reference>
<dbReference type="Gene3D" id="1.20.890.10">
    <property type="entry name" value="cAMP-dependent protein kinase regulatory subunit, dimerization-anchoring domain"/>
    <property type="match status" value="1"/>
</dbReference>
<dbReference type="InterPro" id="IPR007858">
    <property type="entry name" value="Dpy-30_motif"/>
</dbReference>
<organism evidence="1 2">
    <name type="scientific">Microctonus aethiopoides</name>
    <dbReference type="NCBI Taxonomy" id="144406"/>
    <lineage>
        <taxon>Eukaryota</taxon>
        <taxon>Metazoa</taxon>
        <taxon>Ecdysozoa</taxon>
        <taxon>Arthropoda</taxon>
        <taxon>Hexapoda</taxon>
        <taxon>Insecta</taxon>
        <taxon>Pterygota</taxon>
        <taxon>Neoptera</taxon>
        <taxon>Endopterygota</taxon>
        <taxon>Hymenoptera</taxon>
        <taxon>Apocrita</taxon>
        <taxon>Ichneumonoidea</taxon>
        <taxon>Braconidae</taxon>
        <taxon>Euphorinae</taxon>
        <taxon>Microctonus</taxon>
    </lineage>
</organism>
<dbReference type="AlphaFoldDB" id="A0AA39FH26"/>
<evidence type="ECO:0000313" key="2">
    <source>
        <dbReference type="Proteomes" id="UP001168990"/>
    </source>
</evidence>
<reference evidence="1" key="2">
    <citation type="submission" date="2023-03" db="EMBL/GenBank/DDBJ databases">
        <authorList>
            <person name="Inwood S.N."/>
            <person name="Skelly J.G."/>
            <person name="Guhlin J."/>
            <person name="Harrop T.W.R."/>
            <person name="Goldson S.G."/>
            <person name="Dearden P.K."/>
        </authorList>
    </citation>
    <scope>NUCLEOTIDE SEQUENCE</scope>
    <source>
        <strain evidence="1">Irish</strain>
        <tissue evidence="1">Whole body</tissue>
    </source>
</reference>